<evidence type="ECO:0000256" key="1">
    <source>
        <dbReference type="ARBA" id="ARBA00022574"/>
    </source>
</evidence>
<protein>
    <submittedName>
        <fullName evidence="5">CAZy families GT77 protein</fullName>
    </submittedName>
</protein>
<evidence type="ECO:0000256" key="4">
    <source>
        <dbReference type="SAM" id="MobiDB-lite"/>
    </source>
</evidence>
<feature type="repeat" description="WD" evidence="3">
    <location>
        <begin position="60"/>
        <end position="100"/>
    </location>
</feature>
<proteinExistence type="predicted"/>
<keyword evidence="2" id="KW-0677">Repeat</keyword>
<feature type="repeat" description="WD" evidence="3">
    <location>
        <begin position="1"/>
        <end position="19"/>
    </location>
</feature>
<feature type="region of interest" description="Disordered" evidence="4">
    <location>
        <begin position="129"/>
        <end position="156"/>
    </location>
</feature>
<dbReference type="Pfam" id="PF00400">
    <property type="entry name" value="WD40"/>
    <property type="match status" value="2"/>
</dbReference>
<dbReference type="SMART" id="SM00320">
    <property type="entry name" value="WD40"/>
    <property type="match status" value="3"/>
</dbReference>
<dbReference type="Gene3D" id="2.130.10.10">
    <property type="entry name" value="YVTN repeat-like/Quinoprotein amine dehydrogenase"/>
    <property type="match status" value="1"/>
</dbReference>
<reference evidence="5" key="1">
    <citation type="journal article" date="2013" name="Environ. Microbiol.">
        <title>Seasonally variable intestinal metagenomes of the red palm weevil (Rhynchophorus ferrugineus).</title>
        <authorList>
            <person name="Jia S."/>
            <person name="Zhang X."/>
            <person name="Zhang G."/>
            <person name="Yin A."/>
            <person name="Zhang S."/>
            <person name="Li F."/>
            <person name="Wang L."/>
            <person name="Zhao D."/>
            <person name="Yun Q."/>
            <person name="Tala"/>
            <person name="Wang J."/>
            <person name="Sun G."/>
            <person name="Baabdullah M."/>
            <person name="Yu X."/>
            <person name="Hu S."/>
            <person name="Al-Mssallem I.S."/>
            <person name="Yu J."/>
        </authorList>
    </citation>
    <scope>NUCLEOTIDE SEQUENCE</scope>
</reference>
<keyword evidence="1 3" id="KW-0853">WD repeat</keyword>
<evidence type="ECO:0000256" key="2">
    <source>
        <dbReference type="ARBA" id="ARBA00022737"/>
    </source>
</evidence>
<feature type="non-terminal residue" evidence="5">
    <location>
        <position position="1"/>
    </location>
</feature>
<dbReference type="PROSITE" id="PS50294">
    <property type="entry name" value="WD_REPEATS_REGION"/>
    <property type="match status" value="2"/>
</dbReference>
<accession>A0A060C7C9</accession>
<dbReference type="AlphaFoldDB" id="A0A060C7C9"/>
<dbReference type="PANTHER" id="PTHR19848">
    <property type="entry name" value="WD40 REPEAT PROTEIN"/>
    <property type="match status" value="1"/>
</dbReference>
<dbReference type="SUPFAM" id="SSF50978">
    <property type="entry name" value="WD40 repeat-like"/>
    <property type="match status" value="1"/>
</dbReference>
<dbReference type="InterPro" id="IPR001680">
    <property type="entry name" value="WD40_rpt"/>
</dbReference>
<dbReference type="EMBL" id="KF123548">
    <property type="protein sequence ID" value="AIA90852.1"/>
    <property type="molecule type" value="Genomic_DNA"/>
</dbReference>
<dbReference type="InterPro" id="IPR019775">
    <property type="entry name" value="WD40_repeat_CS"/>
</dbReference>
<feature type="compositionally biased region" description="Basic residues" evidence="4">
    <location>
        <begin position="135"/>
        <end position="156"/>
    </location>
</feature>
<evidence type="ECO:0000313" key="5">
    <source>
        <dbReference type="EMBL" id="AIA90852.1"/>
    </source>
</evidence>
<dbReference type="InterPro" id="IPR015943">
    <property type="entry name" value="WD40/YVTN_repeat-like_dom_sf"/>
</dbReference>
<evidence type="ECO:0000256" key="3">
    <source>
        <dbReference type="PROSITE-ProRule" id="PRU00221"/>
    </source>
</evidence>
<dbReference type="PANTHER" id="PTHR19848:SF8">
    <property type="entry name" value="F-BOX AND WD REPEAT DOMAIN CONTAINING 7"/>
    <property type="match status" value="1"/>
</dbReference>
<dbReference type="PROSITE" id="PS00678">
    <property type="entry name" value="WD_REPEATS_1"/>
    <property type="match status" value="1"/>
</dbReference>
<name>A0A060C7C9_9MYCE</name>
<dbReference type="PROSITE" id="PS50082">
    <property type="entry name" value="WD_REPEATS_2"/>
    <property type="match status" value="3"/>
</dbReference>
<organism evidence="5">
    <name type="scientific">uncultured Dictyostelium</name>
    <dbReference type="NCBI Taxonomy" id="1227963"/>
    <lineage>
        <taxon>Eukaryota</taxon>
        <taxon>Amoebozoa</taxon>
        <taxon>Evosea</taxon>
        <taxon>Eumycetozoa</taxon>
        <taxon>Dictyostelia</taxon>
        <taxon>Dictyosteliales</taxon>
        <taxon>Dictyosteliaceae</taxon>
        <taxon>environmental samples</taxon>
    </lineage>
</organism>
<dbReference type="InterPro" id="IPR036322">
    <property type="entry name" value="WD40_repeat_dom_sf"/>
</dbReference>
<feature type="non-terminal residue" evidence="5">
    <location>
        <position position="156"/>
    </location>
</feature>
<sequence length="156" mass="17344">SDDATVKVWDAQRLVLVATLEGHTDNVRVLACSRTHLFSGSWDRTVRAWSLRSLECVAALQGHTEAVLSLTVADERTVVSGSYDGTLRFWDTEAWRCTRVGSGHEDAVRVLVAGNGHVYSGAYDGSPRHLVGGQRSRRTRGRRREMGARRGRRRPT</sequence>
<feature type="repeat" description="WD" evidence="3">
    <location>
        <begin position="20"/>
        <end position="59"/>
    </location>
</feature>